<comment type="function">
    <text evidence="6">Probable transcription factor.</text>
</comment>
<evidence type="ECO:0000256" key="7">
    <source>
        <dbReference type="ARBA" id="ARBA00072337"/>
    </source>
</evidence>
<evidence type="ECO:0000256" key="3">
    <source>
        <dbReference type="ARBA" id="ARBA00023125"/>
    </source>
</evidence>
<evidence type="ECO:0000256" key="4">
    <source>
        <dbReference type="ARBA" id="ARBA00023163"/>
    </source>
</evidence>
<dbReference type="InterPro" id="IPR050142">
    <property type="entry name" value="MADS-box/MEF2_TF"/>
</dbReference>
<dbReference type="EMBL" id="GEDG01016342">
    <property type="protein sequence ID" value="JAP22646.1"/>
    <property type="molecule type" value="Transcribed_RNA"/>
</dbReference>
<keyword evidence="4" id="KW-0804">Transcription</keyword>
<evidence type="ECO:0000256" key="6">
    <source>
        <dbReference type="ARBA" id="ARBA00037260"/>
    </source>
</evidence>
<reference evidence="11" key="1">
    <citation type="submission" date="2015-12" db="EMBL/GenBank/DDBJ databases">
        <title>Gene expression during late stages of embryo sac development: a critical building block for successful pollen-pistil interactions.</title>
        <authorList>
            <person name="Liu Y."/>
            <person name="Joly V."/>
            <person name="Sabar M."/>
            <person name="Matton D.P."/>
        </authorList>
    </citation>
    <scope>NUCLEOTIDE SEQUENCE</scope>
</reference>
<dbReference type="PRINTS" id="PR00404">
    <property type="entry name" value="MADSDOMAIN"/>
</dbReference>
<keyword evidence="8" id="KW-0175">Coiled coil</keyword>
<sequence>MGRGRVQLKRIENKINRQVTFSKRRSGLLKKAHEISVLCDAEVGLIVFSTKGKLFEYANDSCMERLLERYERYSFAERQLVPTDHTSPGSWTLEHAKLKARLEVLQRNQKHYVGEDLESLNMKELQNLEHQLDSALKHIRSRKNQLMHESISVLQKQDRALQEQNNQLSKKVKEREKEVAQQNQWDQQNHEINSSTFVLPRQLDSPHLGEAYQNTNVVDNGEVEGGNSSQQQGAANNTVMPQWMLRHLNG</sequence>
<dbReference type="GO" id="GO:0045944">
    <property type="term" value="P:positive regulation of transcription by RNA polymerase II"/>
    <property type="evidence" value="ECO:0007669"/>
    <property type="project" value="InterPro"/>
</dbReference>
<comment type="subcellular location">
    <subcellularLocation>
        <location evidence="1">Nucleus</location>
    </subcellularLocation>
</comment>
<feature type="domain" description="K-box" evidence="10">
    <location>
        <begin position="88"/>
        <end position="178"/>
    </location>
</feature>
<evidence type="ECO:0000256" key="5">
    <source>
        <dbReference type="ARBA" id="ARBA00023242"/>
    </source>
</evidence>
<feature type="domain" description="MADS-box" evidence="9">
    <location>
        <begin position="1"/>
        <end position="61"/>
    </location>
</feature>
<keyword evidence="2" id="KW-0805">Transcription regulation</keyword>
<dbReference type="GO" id="GO:0046983">
    <property type="term" value="F:protein dimerization activity"/>
    <property type="evidence" value="ECO:0007669"/>
    <property type="project" value="InterPro"/>
</dbReference>
<dbReference type="PROSITE" id="PS00350">
    <property type="entry name" value="MADS_BOX_1"/>
    <property type="match status" value="1"/>
</dbReference>
<evidence type="ECO:0000259" key="10">
    <source>
        <dbReference type="PROSITE" id="PS51297"/>
    </source>
</evidence>
<dbReference type="CDD" id="cd00265">
    <property type="entry name" value="MADS_MEF2_like"/>
    <property type="match status" value="1"/>
</dbReference>
<dbReference type="PROSITE" id="PS50066">
    <property type="entry name" value="MADS_BOX_2"/>
    <property type="match status" value="1"/>
</dbReference>
<accession>A0A0V0HSP9</accession>
<keyword evidence="5" id="KW-0539">Nucleus</keyword>
<evidence type="ECO:0000256" key="8">
    <source>
        <dbReference type="SAM" id="Coils"/>
    </source>
</evidence>
<evidence type="ECO:0000313" key="11">
    <source>
        <dbReference type="EMBL" id="JAP22646.1"/>
    </source>
</evidence>
<evidence type="ECO:0000259" key="9">
    <source>
        <dbReference type="PROSITE" id="PS50066"/>
    </source>
</evidence>
<evidence type="ECO:0000256" key="2">
    <source>
        <dbReference type="ARBA" id="ARBA00023015"/>
    </source>
</evidence>
<dbReference type="Gene3D" id="3.40.1810.10">
    <property type="entry name" value="Transcription factor, MADS-box"/>
    <property type="match status" value="1"/>
</dbReference>
<dbReference type="Pfam" id="PF00319">
    <property type="entry name" value="SRF-TF"/>
    <property type="match status" value="1"/>
</dbReference>
<feature type="coiled-coil region" evidence="8">
    <location>
        <begin position="125"/>
        <end position="181"/>
    </location>
</feature>
<evidence type="ECO:0000256" key="1">
    <source>
        <dbReference type="ARBA" id="ARBA00004123"/>
    </source>
</evidence>
<protein>
    <recommendedName>
        <fullName evidence="7">Agamous-like MADS-box protein AGL8 homolog</fullName>
    </recommendedName>
</protein>
<keyword evidence="3" id="KW-0238">DNA-binding</keyword>
<dbReference type="GO" id="GO:0005634">
    <property type="term" value="C:nucleus"/>
    <property type="evidence" value="ECO:0007669"/>
    <property type="project" value="UniProtKB-SubCell"/>
</dbReference>
<dbReference type="SMART" id="SM00432">
    <property type="entry name" value="MADS"/>
    <property type="match status" value="1"/>
</dbReference>
<dbReference type="FunFam" id="3.40.1810.10:FF:000003">
    <property type="entry name" value="MADS-box transcription factor MADS-MC"/>
    <property type="match status" value="1"/>
</dbReference>
<dbReference type="GO" id="GO:0000977">
    <property type="term" value="F:RNA polymerase II transcription regulatory region sequence-specific DNA binding"/>
    <property type="evidence" value="ECO:0007669"/>
    <property type="project" value="InterPro"/>
</dbReference>
<dbReference type="SUPFAM" id="SSF55455">
    <property type="entry name" value="SRF-like"/>
    <property type="match status" value="1"/>
</dbReference>
<dbReference type="GO" id="GO:0003700">
    <property type="term" value="F:DNA-binding transcription factor activity"/>
    <property type="evidence" value="ECO:0007669"/>
    <property type="project" value="InterPro"/>
</dbReference>
<organism evidence="11">
    <name type="scientific">Solanum chacoense</name>
    <name type="common">Chaco potato</name>
    <dbReference type="NCBI Taxonomy" id="4108"/>
    <lineage>
        <taxon>Eukaryota</taxon>
        <taxon>Viridiplantae</taxon>
        <taxon>Streptophyta</taxon>
        <taxon>Embryophyta</taxon>
        <taxon>Tracheophyta</taxon>
        <taxon>Spermatophyta</taxon>
        <taxon>Magnoliopsida</taxon>
        <taxon>eudicotyledons</taxon>
        <taxon>Gunneridae</taxon>
        <taxon>Pentapetalae</taxon>
        <taxon>asterids</taxon>
        <taxon>lamiids</taxon>
        <taxon>Solanales</taxon>
        <taxon>Solanaceae</taxon>
        <taxon>Solanoideae</taxon>
        <taxon>Solaneae</taxon>
        <taxon>Solanum</taxon>
    </lineage>
</organism>
<proteinExistence type="predicted"/>
<dbReference type="PROSITE" id="PS51297">
    <property type="entry name" value="K_BOX"/>
    <property type="match status" value="1"/>
</dbReference>
<dbReference type="InterPro" id="IPR002487">
    <property type="entry name" value="TF_Kbox"/>
</dbReference>
<dbReference type="InterPro" id="IPR002100">
    <property type="entry name" value="TF_MADSbox"/>
</dbReference>
<name>A0A0V0HSP9_SOLCH</name>
<dbReference type="PANTHER" id="PTHR48019">
    <property type="entry name" value="SERUM RESPONSE FACTOR HOMOLOG"/>
    <property type="match status" value="1"/>
</dbReference>
<dbReference type="InterPro" id="IPR036879">
    <property type="entry name" value="TF_MADSbox_sf"/>
</dbReference>
<dbReference type="InterPro" id="IPR033896">
    <property type="entry name" value="MEF2-like_N"/>
</dbReference>
<dbReference type="Pfam" id="PF01486">
    <property type="entry name" value="K-box"/>
    <property type="match status" value="1"/>
</dbReference>
<dbReference type="AlphaFoldDB" id="A0A0V0HSP9"/>